<accession>A0ACC2GTF0</accession>
<gene>
    <name evidence="1" type="ORF">DPEC_G00111090</name>
</gene>
<comment type="caution">
    <text evidence="1">The sequence shown here is derived from an EMBL/GenBank/DDBJ whole genome shotgun (WGS) entry which is preliminary data.</text>
</comment>
<name>A0ACC2GTF0_DALPE</name>
<dbReference type="Proteomes" id="UP001157502">
    <property type="component" value="Chromosome 9"/>
</dbReference>
<protein>
    <submittedName>
        <fullName evidence="1">Uncharacterized protein</fullName>
    </submittedName>
</protein>
<sequence>MDKRIQNVFGNDIKQHSEDEKPFGCACGARSQGNGVMNGTCSRRPEWGPSPSCLAALTYGTEVRRKKHYLS</sequence>
<organism evidence="1 2">
    <name type="scientific">Dallia pectoralis</name>
    <name type="common">Alaska blackfish</name>
    <dbReference type="NCBI Taxonomy" id="75939"/>
    <lineage>
        <taxon>Eukaryota</taxon>
        <taxon>Metazoa</taxon>
        <taxon>Chordata</taxon>
        <taxon>Craniata</taxon>
        <taxon>Vertebrata</taxon>
        <taxon>Euteleostomi</taxon>
        <taxon>Actinopterygii</taxon>
        <taxon>Neopterygii</taxon>
        <taxon>Teleostei</taxon>
        <taxon>Protacanthopterygii</taxon>
        <taxon>Esociformes</taxon>
        <taxon>Umbridae</taxon>
        <taxon>Dallia</taxon>
    </lineage>
</organism>
<proteinExistence type="predicted"/>
<evidence type="ECO:0000313" key="1">
    <source>
        <dbReference type="EMBL" id="KAJ8006810.1"/>
    </source>
</evidence>
<evidence type="ECO:0000313" key="2">
    <source>
        <dbReference type="Proteomes" id="UP001157502"/>
    </source>
</evidence>
<reference evidence="1" key="1">
    <citation type="submission" date="2021-05" db="EMBL/GenBank/DDBJ databases">
        <authorList>
            <person name="Pan Q."/>
            <person name="Jouanno E."/>
            <person name="Zahm M."/>
            <person name="Klopp C."/>
            <person name="Cabau C."/>
            <person name="Louis A."/>
            <person name="Berthelot C."/>
            <person name="Parey E."/>
            <person name="Roest Crollius H."/>
            <person name="Montfort J."/>
            <person name="Robinson-Rechavi M."/>
            <person name="Bouchez O."/>
            <person name="Lampietro C."/>
            <person name="Lopez Roques C."/>
            <person name="Donnadieu C."/>
            <person name="Postlethwait J."/>
            <person name="Bobe J."/>
            <person name="Dillon D."/>
            <person name="Chandos A."/>
            <person name="von Hippel F."/>
            <person name="Guiguen Y."/>
        </authorList>
    </citation>
    <scope>NUCLEOTIDE SEQUENCE</scope>
    <source>
        <strain evidence="1">YG-Jan2019</strain>
    </source>
</reference>
<dbReference type="EMBL" id="CM055736">
    <property type="protein sequence ID" value="KAJ8006810.1"/>
    <property type="molecule type" value="Genomic_DNA"/>
</dbReference>
<keyword evidence="2" id="KW-1185">Reference proteome</keyword>